<dbReference type="SMART" id="SM00430">
    <property type="entry name" value="HOLI"/>
    <property type="match status" value="1"/>
</dbReference>
<dbReference type="InterPro" id="IPR048246">
    <property type="entry name" value="NR2C1/2-like_LBD"/>
</dbReference>
<evidence type="ECO:0000313" key="27">
    <source>
        <dbReference type="Proteomes" id="UP000719412"/>
    </source>
</evidence>
<feature type="domain" description="NR LBD" evidence="25">
    <location>
        <begin position="226"/>
        <end position="466"/>
    </location>
</feature>
<protein>
    <recommendedName>
        <fullName evidence="19">V-type proton ATPase 21 kDa proteolipid subunit c''</fullName>
    </recommendedName>
</protein>
<name>A0A8J6HP91_TENMO</name>
<evidence type="ECO:0000256" key="5">
    <source>
        <dbReference type="ARBA" id="ARBA00022692"/>
    </source>
</evidence>
<evidence type="ECO:0000313" key="26">
    <source>
        <dbReference type="EMBL" id="KAH0818254.1"/>
    </source>
</evidence>
<dbReference type="SUPFAM" id="SSF48508">
    <property type="entry name" value="Nuclear receptor ligand-binding domain"/>
    <property type="match status" value="1"/>
</dbReference>
<dbReference type="Pfam" id="PF00104">
    <property type="entry name" value="Hormone_recep"/>
    <property type="match status" value="1"/>
</dbReference>
<evidence type="ECO:0000256" key="6">
    <source>
        <dbReference type="ARBA" id="ARBA00022723"/>
    </source>
</evidence>
<dbReference type="SUPFAM" id="SSF54928">
    <property type="entry name" value="RNA-binding domain, RBD"/>
    <property type="match status" value="1"/>
</dbReference>
<evidence type="ECO:0000256" key="15">
    <source>
        <dbReference type="ARBA" id="ARBA00023136"/>
    </source>
</evidence>
<dbReference type="InterPro" id="IPR000504">
    <property type="entry name" value="RRM_dom"/>
</dbReference>
<dbReference type="CDD" id="cd06952">
    <property type="entry name" value="NR_LBD_TR2_like"/>
    <property type="match status" value="1"/>
</dbReference>
<feature type="transmembrane region" description="Helical" evidence="22">
    <location>
        <begin position="641"/>
        <end position="663"/>
    </location>
</feature>
<feature type="region of interest" description="Disordered" evidence="21">
    <location>
        <begin position="939"/>
        <end position="1066"/>
    </location>
</feature>
<accession>A0A8J6HP91</accession>
<gene>
    <name evidence="26" type="ORF">GEV33_004537</name>
</gene>
<dbReference type="CDD" id="cd18177">
    <property type="entry name" value="ATP-synt_Vo_c_ATP6F_rpt1"/>
    <property type="match status" value="1"/>
</dbReference>
<evidence type="ECO:0000256" key="14">
    <source>
        <dbReference type="ARBA" id="ARBA00023125"/>
    </source>
</evidence>
<evidence type="ECO:0000256" key="9">
    <source>
        <dbReference type="ARBA" id="ARBA00022833"/>
    </source>
</evidence>
<dbReference type="InterPro" id="IPR050274">
    <property type="entry name" value="Nuclear_hormone_rcpt_NR2"/>
</dbReference>
<evidence type="ECO:0000256" key="13">
    <source>
        <dbReference type="ARBA" id="ARBA00023065"/>
    </source>
</evidence>
<dbReference type="GO" id="GO:0033177">
    <property type="term" value="C:proton-transporting two-sector ATPase complex, proton-transporting domain"/>
    <property type="evidence" value="ECO:0007669"/>
    <property type="project" value="InterPro"/>
</dbReference>
<keyword evidence="17" id="KW-0675">Receptor</keyword>
<dbReference type="EMBL" id="JABDTM020018089">
    <property type="protein sequence ID" value="KAH0818254.1"/>
    <property type="molecule type" value="Genomic_DNA"/>
</dbReference>
<reference evidence="26" key="1">
    <citation type="journal article" date="2020" name="J Insects Food Feed">
        <title>The yellow mealworm (Tenebrio molitor) genome: a resource for the emerging insects as food and feed industry.</title>
        <authorList>
            <person name="Eriksson T."/>
            <person name="Andere A."/>
            <person name="Kelstrup H."/>
            <person name="Emery V."/>
            <person name="Picard C."/>
        </authorList>
    </citation>
    <scope>NUCLEOTIDE SEQUENCE</scope>
    <source>
        <strain evidence="26">Stoneville</strain>
        <tissue evidence="26">Whole head</tissue>
    </source>
</reference>
<feature type="transmembrane region" description="Helical" evidence="22">
    <location>
        <begin position="556"/>
        <end position="580"/>
    </location>
</feature>
<dbReference type="Gene3D" id="1.10.565.10">
    <property type="entry name" value="Retinoid X Receptor"/>
    <property type="match status" value="1"/>
</dbReference>
<dbReference type="PRINTS" id="PR00398">
    <property type="entry name" value="STRDHORMONER"/>
</dbReference>
<dbReference type="FunFam" id="1.20.120.610:FF:000002">
    <property type="entry name" value="V-type proton ATPase proteolipid subunit"/>
    <property type="match status" value="1"/>
</dbReference>
<feature type="domain" description="RRM" evidence="23">
    <location>
        <begin position="852"/>
        <end position="930"/>
    </location>
</feature>
<evidence type="ECO:0000256" key="2">
    <source>
        <dbReference type="ARBA" id="ARBA00004141"/>
    </source>
</evidence>
<feature type="compositionally biased region" description="Basic and acidic residues" evidence="21">
    <location>
        <begin position="942"/>
        <end position="996"/>
    </location>
</feature>
<feature type="region of interest" description="Disordered" evidence="21">
    <location>
        <begin position="1111"/>
        <end position="1392"/>
    </location>
</feature>
<keyword evidence="27" id="KW-1185">Reference proteome</keyword>
<keyword evidence="4" id="KW-0813">Transport</keyword>
<dbReference type="Gene3D" id="1.20.120.610">
    <property type="entry name" value="lithium bound rotor ring of v- atpase"/>
    <property type="match status" value="1"/>
</dbReference>
<feature type="compositionally biased region" description="Basic and acidic residues" evidence="21">
    <location>
        <begin position="1190"/>
        <end position="1219"/>
    </location>
</feature>
<feature type="compositionally biased region" description="Basic and acidic residues" evidence="21">
    <location>
        <begin position="700"/>
        <end position="723"/>
    </location>
</feature>
<evidence type="ECO:0000256" key="21">
    <source>
        <dbReference type="SAM" id="MobiDB-lite"/>
    </source>
</evidence>
<dbReference type="FunFam" id="3.30.50.10:FF:000015">
    <property type="entry name" value="Nuclear receptor subfamily 2, group C, member 1"/>
    <property type="match status" value="1"/>
</dbReference>
<keyword evidence="14" id="KW-0238">DNA-binding</keyword>
<feature type="compositionally biased region" description="Basic and acidic residues" evidence="21">
    <location>
        <begin position="784"/>
        <end position="797"/>
    </location>
</feature>
<dbReference type="SMART" id="SM00399">
    <property type="entry name" value="ZnF_C4"/>
    <property type="match status" value="1"/>
</dbReference>
<evidence type="ECO:0000256" key="12">
    <source>
        <dbReference type="ARBA" id="ARBA00023015"/>
    </source>
</evidence>
<dbReference type="PRINTS" id="PR00047">
    <property type="entry name" value="STROIDFINGER"/>
</dbReference>
<feature type="compositionally biased region" description="Acidic residues" evidence="21">
    <location>
        <begin position="773"/>
        <end position="783"/>
    </location>
</feature>
<feature type="region of interest" description="Disordered" evidence="21">
    <location>
        <begin position="683"/>
        <end position="853"/>
    </location>
</feature>
<feature type="compositionally biased region" description="Basic and acidic residues" evidence="21">
    <location>
        <begin position="1232"/>
        <end position="1250"/>
    </location>
</feature>
<dbReference type="FunFam" id="1.10.565.10:FF:000041">
    <property type="entry name" value="Nuclear hormone receptor HR78"/>
    <property type="match status" value="1"/>
</dbReference>
<keyword evidence="10 20" id="KW-0694">RNA-binding</keyword>
<evidence type="ECO:0000259" key="23">
    <source>
        <dbReference type="PROSITE" id="PS50102"/>
    </source>
</evidence>
<reference evidence="26" key="2">
    <citation type="submission" date="2021-08" db="EMBL/GenBank/DDBJ databases">
        <authorList>
            <person name="Eriksson T."/>
        </authorList>
    </citation>
    <scope>NUCLEOTIDE SEQUENCE</scope>
    <source>
        <strain evidence="26">Stoneville</strain>
        <tissue evidence="26">Whole head</tissue>
    </source>
</reference>
<dbReference type="GO" id="GO:0003723">
    <property type="term" value="F:RNA binding"/>
    <property type="evidence" value="ECO:0007669"/>
    <property type="project" value="UniProtKB-UniRule"/>
</dbReference>
<evidence type="ECO:0000256" key="3">
    <source>
        <dbReference type="ARBA" id="ARBA00007296"/>
    </source>
</evidence>
<dbReference type="InterPro" id="IPR035979">
    <property type="entry name" value="RBD_domain_sf"/>
</dbReference>
<evidence type="ECO:0000259" key="24">
    <source>
        <dbReference type="PROSITE" id="PS51030"/>
    </source>
</evidence>
<feature type="compositionally biased region" description="Basic and acidic residues" evidence="21">
    <location>
        <begin position="743"/>
        <end position="757"/>
    </location>
</feature>
<evidence type="ECO:0000256" key="11">
    <source>
        <dbReference type="ARBA" id="ARBA00022989"/>
    </source>
</evidence>
<keyword evidence="5 22" id="KW-0812">Transmembrane</keyword>
<evidence type="ECO:0000259" key="25">
    <source>
        <dbReference type="PROSITE" id="PS51843"/>
    </source>
</evidence>
<dbReference type="InterPro" id="IPR001628">
    <property type="entry name" value="Znf_hrmn_rcpt"/>
</dbReference>
<dbReference type="CDD" id="cd18178">
    <property type="entry name" value="ATP-synt_Vo_c_ATP6F_rpt2"/>
    <property type="match status" value="1"/>
</dbReference>
<evidence type="ECO:0000256" key="17">
    <source>
        <dbReference type="ARBA" id="ARBA00023170"/>
    </source>
</evidence>
<dbReference type="Gene3D" id="3.30.50.10">
    <property type="entry name" value="Erythroid Transcription Factor GATA-1, subunit A"/>
    <property type="match status" value="1"/>
</dbReference>
<comment type="similarity">
    <text evidence="3">Belongs to the V-ATPase proteolipid subunit family.</text>
</comment>
<feature type="compositionally biased region" description="Polar residues" evidence="21">
    <location>
        <begin position="1220"/>
        <end position="1231"/>
    </location>
</feature>
<evidence type="ECO:0000256" key="1">
    <source>
        <dbReference type="ARBA" id="ARBA00004123"/>
    </source>
</evidence>
<comment type="subcellular location">
    <subcellularLocation>
        <location evidence="2">Membrane</location>
        <topology evidence="2">Multi-pass membrane protein</topology>
    </subcellularLocation>
    <subcellularLocation>
        <location evidence="1">Nucleus</location>
    </subcellularLocation>
</comment>
<keyword evidence="16" id="KW-0804">Transcription</keyword>
<dbReference type="PANTHER" id="PTHR24083">
    <property type="entry name" value="NUCLEAR HORMONE RECEPTOR"/>
    <property type="match status" value="1"/>
</dbReference>
<dbReference type="CDD" id="cd12417">
    <property type="entry name" value="RRM_SAFB_like"/>
    <property type="match status" value="1"/>
</dbReference>
<dbReference type="InterPro" id="IPR001723">
    <property type="entry name" value="Nuclear_hrmn_rcpt"/>
</dbReference>
<dbReference type="Pfam" id="PF00105">
    <property type="entry name" value="zf-C4"/>
    <property type="match status" value="1"/>
</dbReference>
<dbReference type="Pfam" id="PF00137">
    <property type="entry name" value="ATP-synt_C"/>
    <property type="match status" value="2"/>
</dbReference>
<feature type="compositionally biased region" description="Basic and acidic residues" evidence="21">
    <location>
        <begin position="1003"/>
        <end position="1015"/>
    </location>
</feature>
<keyword evidence="15 22" id="KW-0472">Membrane</keyword>
<dbReference type="PROSITE" id="PS50102">
    <property type="entry name" value="RRM"/>
    <property type="match status" value="1"/>
</dbReference>
<keyword evidence="11 22" id="KW-1133">Transmembrane helix</keyword>
<dbReference type="GO" id="GO:0008270">
    <property type="term" value="F:zinc ion binding"/>
    <property type="evidence" value="ECO:0007669"/>
    <property type="project" value="UniProtKB-KW"/>
</dbReference>
<evidence type="ECO:0000256" key="18">
    <source>
        <dbReference type="ARBA" id="ARBA00023242"/>
    </source>
</evidence>
<dbReference type="Proteomes" id="UP000719412">
    <property type="component" value="Unassembled WGS sequence"/>
</dbReference>
<organism evidence="26 27">
    <name type="scientific">Tenebrio molitor</name>
    <name type="common">Yellow mealworm beetle</name>
    <dbReference type="NCBI Taxonomy" id="7067"/>
    <lineage>
        <taxon>Eukaryota</taxon>
        <taxon>Metazoa</taxon>
        <taxon>Ecdysozoa</taxon>
        <taxon>Arthropoda</taxon>
        <taxon>Hexapoda</taxon>
        <taxon>Insecta</taxon>
        <taxon>Pterygota</taxon>
        <taxon>Neoptera</taxon>
        <taxon>Endopterygota</taxon>
        <taxon>Coleoptera</taxon>
        <taxon>Polyphaga</taxon>
        <taxon>Cucujiformia</taxon>
        <taxon>Tenebrionidae</taxon>
        <taxon>Tenebrio</taxon>
    </lineage>
</organism>
<feature type="domain" description="Nuclear receptor" evidence="24">
    <location>
        <begin position="27"/>
        <end position="102"/>
    </location>
</feature>
<keyword evidence="6" id="KW-0479">Metal-binding</keyword>
<feature type="compositionally biased region" description="Basic and acidic residues" evidence="21">
    <location>
        <begin position="1032"/>
        <end position="1066"/>
    </location>
</feature>
<dbReference type="InterPro" id="IPR035500">
    <property type="entry name" value="NHR-like_dom_sf"/>
</dbReference>
<dbReference type="GO" id="GO:0003700">
    <property type="term" value="F:DNA-binding transcription factor activity"/>
    <property type="evidence" value="ECO:0007669"/>
    <property type="project" value="InterPro"/>
</dbReference>
<dbReference type="SUPFAM" id="SSF57716">
    <property type="entry name" value="Glucocorticoid receptor-like (DNA-binding domain)"/>
    <property type="match status" value="1"/>
</dbReference>
<sequence length="1392" mass="157455">MDIEHSIKSEILSDKIRNNSNNLCLTVELCVVCGDRASGRHYGAISCEGCKGFFKRSIRKQLGYQCRGSKNCEVTKHHRNRCQYCRLQKCLACGMRSDSVQHERKPIIDKKDYSNNIGNNYNSNSVNKIFIRKDLSTDSPGLLPAPFNPCDLGLQFLNKRIGNSGSSDLPYHLSPSQASIEDDVSMDSTNTGAGELSDALIMARDKQLISKALDTMARVQCLNGTDLSSLTAADEKCYEYEGPILQEQHISFNLQIPGPVPPYLNIHYICESGSRLLFLSIHWTRNIPAFQYLTTETQITLLRGCWAELFTLGLAQCSQTLSLSTILSALISHLHTLIAQDKMSATKVKQVSDHIVKLQDYANTMNRLNVDEHEYAYLKAITLFSADQPDILLRKHVEKLQEKSFQALKTYVHNSFPDDTDRFPRLLLRLPPLRGLEPLVLEELFFAGLIGQVQIDSVIPYILRMGNGMPTPTSNRHVKSEQMEEFMLLYYVLTGKGEQVSLAWFLENVSPHMWAATGIGLAVALSVVGAAGGIHTTGVSIVGAGVKAPRIKTKNLISIIFCEAVAIYGLITAIVLSSSFQPYKIEKAEDLATNWMGAHIIFGAGVTVGWVNLFCGLCVGVVGSGAAIADAANASLFVKILIIEIFGSAIGLFGLIVGVYLALQNEGIDHETYCFDIADKKPSKRLSTSSSSYQGDDNVLSEKAETDADNKSDNINAESKEIEDGGQTEEQSKLDEVVQNPVVEEKKEEKDSDKGDQEQESAINLTLEKEENINEENVEQDVDNSEKNKPELDEKTTPNEQVQVEEPKEPTATSATPQQASKKSQDVETGTSPSNGTSEESTQQKKPQSNPRLLWITNVPKNTRANELKQLLSTCGKVVCAKVVVNARFPGSCCFGYVTMGSAEDATNVITKLNNTEFNGQIIKIDKFENIKADNLNPARKKTTEESKKVEKKEDKIKKSPEGKEKVDEVSTGEDKEKTSVDSPERRKSLTSDRSSRGRRRTPSRERMRERERPFNRSSSGGGHRGNVLTFDKIKSELQEERERQRMRDRERAQREDSRRRHEEAQRLREMREITRRQRNEAERLEREREKLRIERDRIEREKSELIKLERERQRLEREKLEMEKMELQRSRLRLEEDRRAVKRPVPMPYRREEPFEERKRPANDRHFEEAPRFEPPPHPSPISAKKFTSSKDFKRLSYDKHEPFSEKRGRDYNSERSHQSSSLNRSNTTVKYDRSYDSVRGRDTRDAPPRDSQSTINIRTKDSRYTERDRSPHFRPMPEARERHVSSQIKSDREHHYSEPNVSERWNHSVTPQSKFGSGNQKPWSAKGGTWRPDPPSVDRWNPGSGSSGRSTMNQQFSGNSSLAPACPPPPGINNYSDRFDYNKSSGNRKY</sequence>
<dbReference type="Pfam" id="PF00076">
    <property type="entry name" value="RRM_1"/>
    <property type="match status" value="1"/>
</dbReference>
<dbReference type="InterPro" id="IPR035921">
    <property type="entry name" value="F/V-ATP_Csub_sf"/>
</dbReference>
<keyword evidence="13" id="KW-0406">Ion transport</keyword>
<evidence type="ECO:0000256" key="10">
    <source>
        <dbReference type="ARBA" id="ARBA00022884"/>
    </source>
</evidence>
<keyword evidence="18" id="KW-0539">Nucleus</keyword>
<comment type="caution">
    <text evidence="26">The sequence shown here is derived from an EMBL/GenBank/DDBJ whole genome shotgun (WGS) entry which is preliminary data.</text>
</comment>
<feature type="compositionally biased region" description="Basic and acidic residues" evidence="21">
    <location>
        <begin position="1260"/>
        <end position="1299"/>
    </location>
</feature>
<evidence type="ECO:0000256" key="8">
    <source>
        <dbReference type="ARBA" id="ARBA00022781"/>
    </source>
</evidence>
<dbReference type="InterPro" id="IPR012677">
    <property type="entry name" value="Nucleotide-bd_a/b_plait_sf"/>
</dbReference>
<dbReference type="InterPro" id="IPR013088">
    <property type="entry name" value="Znf_NHR/GATA"/>
</dbReference>
<dbReference type="InterPro" id="IPR000536">
    <property type="entry name" value="Nucl_hrmn_rcpt_lig-bd"/>
</dbReference>
<evidence type="ECO:0000256" key="16">
    <source>
        <dbReference type="ARBA" id="ARBA00023163"/>
    </source>
</evidence>
<feature type="compositionally biased region" description="Polar residues" evidence="21">
    <location>
        <begin position="811"/>
        <end position="851"/>
    </location>
</feature>
<feature type="transmembrane region" description="Helical" evidence="22">
    <location>
        <begin position="600"/>
        <end position="629"/>
    </location>
</feature>
<dbReference type="SUPFAM" id="SSF81333">
    <property type="entry name" value="F1F0 ATP synthase subunit C"/>
    <property type="match status" value="2"/>
</dbReference>
<feature type="compositionally biased region" description="Basic and acidic residues" evidence="21">
    <location>
        <begin position="1111"/>
        <end position="1140"/>
    </location>
</feature>
<keyword evidence="7" id="KW-0863">Zinc-finger</keyword>
<dbReference type="GO" id="GO:0015078">
    <property type="term" value="F:proton transmembrane transporter activity"/>
    <property type="evidence" value="ECO:0007669"/>
    <property type="project" value="InterPro"/>
</dbReference>
<evidence type="ECO:0000256" key="4">
    <source>
        <dbReference type="ARBA" id="ARBA00022448"/>
    </source>
</evidence>
<evidence type="ECO:0000256" key="7">
    <source>
        <dbReference type="ARBA" id="ARBA00022771"/>
    </source>
</evidence>
<dbReference type="GO" id="GO:0005634">
    <property type="term" value="C:nucleus"/>
    <property type="evidence" value="ECO:0007669"/>
    <property type="project" value="UniProtKB-SubCell"/>
</dbReference>
<evidence type="ECO:0000256" key="19">
    <source>
        <dbReference type="ARBA" id="ARBA00071448"/>
    </source>
</evidence>
<feature type="compositionally biased region" description="Polar residues" evidence="21">
    <location>
        <begin position="1309"/>
        <end position="1324"/>
    </location>
</feature>
<keyword evidence="8" id="KW-0375">Hydrogen ion transport</keyword>
<dbReference type="InterPro" id="IPR002379">
    <property type="entry name" value="ATPase_proteolipid_c-like_dom"/>
</dbReference>
<keyword evidence="12" id="KW-0805">Transcription regulation</keyword>
<dbReference type="SMART" id="SM00360">
    <property type="entry name" value="RRM"/>
    <property type="match status" value="1"/>
</dbReference>
<dbReference type="GO" id="GO:0043565">
    <property type="term" value="F:sequence-specific DNA binding"/>
    <property type="evidence" value="ECO:0007669"/>
    <property type="project" value="InterPro"/>
</dbReference>
<proteinExistence type="inferred from homology"/>
<feature type="compositionally biased region" description="Polar residues" evidence="21">
    <location>
        <begin position="1345"/>
        <end position="1364"/>
    </location>
</feature>
<dbReference type="PROSITE" id="PS51030">
    <property type="entry name" value="NUCLEAR_REC_DBD_2"/>
    <property type="match status" value="1"/>
</dbReference>
<evidence type="ECO:0000256" key="22">
    <source>
        <dbReference type="SAM" id="Phobius"/>
    </source>
</evidence>
<keyword evidence="9" id="KW-0862">Zinc</keyword>
<dbReference type="PROSITE" id="PS51843">
    <property type="entry name" value="NR_LBD"/>
    <property type="match status" value="1"/>
</dbReference>
<evidence type="ECO:0000256" key="20">
    <source>
        <dbReference type="PROSITE-ProRule" id="PRU00176"/>
    </source>
</evidence>
<feature type="compositionally biased region" description="Basic and acidic residues" evidence="21">
    <location>
        <begin position="1150"/>
        <end position="1173"/>
    </location>
</feature>
<feature type="transmembrane region" description="Helical" evidence="22">
    <location>
        <begin position="518"/>
        <end position="544"/>
    </location>
</feature>
<dbReference type="PROSITE" id="PS00031">
    <property type="entry name" value="NUCLEAR_REC_DBD_1"/>
    <property type="match status" value="1"/>
</dbReference>
<dbReference type="Gene3D" id="3.30.70.330">
    <property type="match status" value="1"/>
</dbReference>